<proteinExistence type="inferred from homology"/>
<dbReference type="GO" id="GO:0000076">
    <property type="term" value="P:DNA replication checkpoint signaling"/>
    <property type="evidence" value="ECO:0007669"/>
    <property type="project" value="TreeGrafter"/>
</dbReference>
<dbReference type="InterPro" id="IPR006906">
    <property type="entry name" value="Timeless_N"/>
</dbReference>
<evidence type="ECO:0000256" key="1">
    <source>
        <dbReference type="ARBA" id="ARBA00004123"/>
    </source>
</evidence>
<dbReference type="GO" id="GO:0031298">
    <property type="term" value="C:replication fork protection complex"/>
    <property type="evidence" value="ECO:0007669"/>
    <property type="project" value="TreeGrafter"/>
</dbReference>
<feature type="compositionally biased region" description="Low complexity" evidence="4">
    <location>
        <begin position="773"/>
        <end position="788"/>
    </location>
</feature>
<dbReference type="GO" id="GO:0048511">
    <property type="term" value="P:rhythmic process"/>
    <property type="evidence" value="ECO:0007669"/>
    <property type="project" value="UniProtKB-KW"/>
</dbReference>
<dbReference type="EnsemblMetazoa" id="tetur27g02370.1">
    <property type="protein sequence ID" value="tetur27g02370.1"/>
    <property type="gene ID" value="tetur27g02370"/>
</dbReference>
<feature type="region of interest" description="Disordered" evidence="4">
    <location>
        <begin position="237"/>
        <end position="265"/>
    </location>
</feature>
<feature type="compositionally biased region" description="Polar residues" evidence="4">
    <location>
        <begin position="599"/>
        <end position="629"/>
    </location>
</feature>
<evidence type="ECO:0000256" key="3">
    <source>
        <dbReference type="ARBA" id="ARBA00023242"/>
    </source>
</evidence>
<dbReference type="Pfam" id="PF05029">
    <property type="entry name" value="TIMELESS_C"/>
    <property type="match status" value="1"/>
</dbReference>
<dbReference type="EMBL" id="CAEY01000719">
    <property type="status" value="NOT_ANNOTATED_CDS"/>
    <property type="molecule type" value="Genomic_DNA"/>
</dbReference>
<evidence type="ECO:0008006" key="9">
    <source>
        <dbReference type="Google" id="ProtNLM"/>
    </source>
</evidence>
<accession>T1KYY3</accession>
<comment type="similarity">
    <text evidence="2">Belongs to the timeless family.</text>
</comment>
<feature type="compositionally biased region" description="Polar residues" evidence="4">
    <location>
        <begin position="253"/>
        <end position="262"/>
    </location>
</feature>
<dbReference type="InterPro" id="IPR044998">
    <property type="entry name" value="Timeless"/>
</dbReference>
<dbReference type="GO" id="GO:0006281">
    <property type="term" value="P:DNA repair"/>
    <property type="evidence" value="ECO:0007669"/>
    <property type="project" value="TreeGrafter"/>
</dbReference>
<dbReference type="PANTHER" id="PTHR22940:SF5">
    <property type="entry name" value="PROTEIN TIMELESS"/>
    <property type="match status" value="1"/>
</dbReference>
<evidence type="ECO:0000256" key="4">
    <source>
        <dbReference type="SAM" id="MobiDB-lite"/>
    </source>
</evidence>
<feature type="compositionally biased region" description="Basic and acidic residues" evidence="4">
    <location>
        <begin position="414"/>
        <end position="425"/>
    </location>
</feature>
<dbReference type="GO" id="GO:0009649">
    <property type="term" value="P:entrainment of circadian clock"/>
    <property type="evidence" value="ECO:0007669"/>
    <property type="project" value="TreeGrafter"/>
</dbReference>
<feature type="domain" description="Timeless N-terminal" evidence="5">
    <location>
        <begin position="206"/>
        <end position="355"/>
    </location>
</feature>
<dbReference type="eggNOG" id="KOG1974">
    <property type="taxonomic scope" value="Eukaryota"/>
</dbReference>
<feature type="compositionally biased region" description="Polar residues" evidence="4">
    <location>
        <begin position="574"/>
        <end position="591"/>
    </location>
</feature>
<evidence type="ECO:0000313" key="8">
    <source>
        <dbReference type="Proteomes" id="UP000015104"/>
    </source>
</evidence>
<sequence>MEYLLINRSSLQALCSSIGWKSENGHYEISSDCLATLISIENQLLNENLTTRNIRLSLGLSRIIERDLLHIVEQTEIIADPIIIQTTVRLLVNLTLPAEILLPGAYNQPNSQLNDLRCSSHSLITRIKQLQKMLLDAKKAFISSNRVTASLIHTMRFASLTSSSNFKATSHSNQSLPCFHSGKFASSSSIQKNLSGKIDSSETKLDNTERNLIRDCLLLFRNLLHVPDKIVPHIFESDPESKSEETNVDKEGNSNGRVTSEGFSKDDWQDTQRRLIWSLMVQGLDNTLLFLMSTPYRRNWICQIAQLITILYRNQPDSKLIQCISTKNSASDCSEDDVESDHTLSAQRSSSNSILSDSSSSKEGGAESSESGKDSGYYQQTDGSNEESMETNGSKTVDANRVNNMETKNASNSEWRKNMKRKDSGSDNISMENGETFVAVKNHKDSNENEAALSPSNDAKSDTQEYERIEEDIIGNQTSGFSGSSEEDTRCMHKVMKPHQSSTVKPTESDDSDDSDYEGVKAVRSHHHPPNVTRKTKNCSSAPRPPNCCPSICMETAIAAALSSISVSSEPISKNYQSNPSNSSLPTSQSNKSKDRPNYYSNKKTKTTSSPNQTVNSSPINPNSVKTESSIKPIAPWDKKKTCGSKSTPIGNDSIAPSDNDICSLLKEFTLKFVHNFFSCLIVDLSKELLLSYSSTSNSSSPSAPFSSSLDISHLLWLLSYFLKISSSIDLNYNHISPILQIDMFAFLVYNGLIINEELELLSTRAIGGSPSTIPPSTSHAHLSSSSPDLTMNSPSSKETGVNVNFINGQLLQDDNIKKLTRKLQLLMSALKEMIMTISGYISKSSAGEEERQSLYNLRSSLAKMTGLRQFFLLLTRCYSPIIHPKSFLVDSIITHHHLLLLLDEPYQRGNLNLVEHLSQFATIKVMEQYGRVLESFQSNSEMVNNCVFTIMHHVAGDLRNPECLFQPIILKTFSLIMESDMELLDSWEDLMEYVMNRFVKAATKSNANKSNKLIGASSGVGRSTDNSVVDQMPMNCSVASSSGFLLTTESSDNQIICEDENIIGKIRDDSGSIATSTHQTNHATICSSVKSCVSDEDSSIDLTNLDNNHDQLYWLYLQYEQTNDPITCILEVIMEEQGINLDRAELISQLMIRRIISSEEYDRFMEYSYGMETSKKPEIVLLINCDDNEETNDQIEDIEKDYHIQDHKDSSSYQKIDSFSSDLNQCGLIKTEINLHHEETNFMNIDQDSNMLDETAREVAEIDRLIEKLIKMGFADQLSWIGSILLDIVNVKMCEVKGVKQDCRILEPVAYFSNMLGQPVPIVPFNEKQELALNSKPMIELLHRIGFHSPSDVSKLYPRIPIIFTPDIIFKIACKISSPETKNLLFKPEEILETGNL</sequence>
<keyword evidence="8" id="KW-1185">Reference proteome</keyword>
<protein>
    <recommendedName>
        <fullName evidence="9">Timeless N-terminal domain-containing protein</fullName>
    </recommendedName>
</protein>
<dbReference type="GO" id="GO:0043111">
    <property type="term" value="P:replication fork arrest"/>
    <property type="evidence" value="ECO:0007669"/>
    <property type="project" value="TreeGrafter"/>
</dbReference>
<dbReference type="HOGENOM" id="CLU_007646_0_0_1"/>
<evidence type="ECO:0000259" key="6">
    <source>
        <dbReference type="Pfam" id="PF05029"/>
    </source>
</evidence>
<feature type="compositionally biased region" description="Low complexity" evidence="4">
    <location>
        <begin position="349"/>
        <end position="369"/>
    </location>
</feature>
<keyword evidence="3" id="KW-0539">Nucleus</keyword>
<name>T1KYY3_TETUR</name>
<reference evidence="8" key="1">
    <citation type="submission" date="2011-08" db="EMBL/GenBank/DDBJ databases">
        <authorList>
            <person name="Rombauts S."/>
        </authorList>
    </citation>
    <scope>NUCLEOTIDE SEQUENCE</scope>
    <source>
        <strain evidence="8">London</strain>
    </source>
</reference>
<dbReference type="STRING" id="32264.T1KYY3"/>
<feature type="region of interest" description="Disordered" evidence="4">
    <location>
        <begin position="571"/>
        <end position="629"/>
    </location>
</feature>
<feature type="compositionally biased region" description="Basic and acidic residues" evidence="4">
    <location>
        <begin position="237"/>
        <end position="252"/>
    </location>
</feature>
<dbReference type="Proteomes" id="UP000015104">
    <property type="component" value="Unassembled WGS sequence"/>
</dbReference>
<reference evidence="7" key="2">
    <citation type="submission" date="2015-06" db="UniProtKB">
        <authorList>
            <consortium name="EnsemblMetazoa"/>
        </authorList>
    </citation>
    <scope>IDENTIFICATION</scope>
</reference>
<dbReference type="InterPro" id="IPR007725">
    <property type="entry name" value="TIMELESS_C"/>
</dbReference>
<feature type="compositionally biased region" description="Basic residues" evidence="4">
    <location>
        <begin position="523"/>
        <end position="537"/>
    </location>
</feature>
<feature type="region of interest" description="Disordered" evidence="4">
    <location>
        <begin position="330"/>
        <end position="464"/>
    </location>
</feature>
<dbReference type="PANTHER" id="PTHR22940">
    <property type="entry name" value="TIMEOUT/TIMELESS-2"/>
    <property type="match status" value="1"/>
</dbReference>
<feature type="domain" description="Timeless N-terminal" evidence="5">
    <location>
        <begin position="27"/>
        <end position="154"/>
    </location>
</feature>
<dbReference type="GO" id="GO:0003677">
    <property type="term" value="F:DNA binding"/>
    <property type="evidence" value="ECO:0007669"/>
    <property type="project" value="TreeGrafter"/>
</dbReference>
<comment type="subcellular location">
    <subcellularLocation>
        <location evidence="1">Nucleus</location>
    </subcellularLocation>
</comment>
<feature type="region of interest" description="Disordered" evidence="4">
    <location>
        <begin position="773"/>
        <end position="797"/>
    </location>
</feature>
<evidence type="ECO:0000313" key="7">
    <source>
        <dbReference type="EnsemblMetazoa" id="tetur27g02370.1"/>
    </source>
</evidence>
<feature type="compositionally biased region" description="Polar residues" evidence="4">
    <location>
        <begin position="390"/>
        <end position="413"/>
    </location>
</feature>
<dbReference type="Pfam" id="PF04821">
    <property type="entry name" value="TIMELESS"/>
    <property type="match status" value="2"/>
</dbReference>
<evidence type="ECO:0000256" key="2">
    <source>
        <dbReference type="ARBA" id="ARBA00008174"/>
    </source>
</evidence>
<organism evidence="7 8">
    <name type="scientific">Tetranychus urticae</name>
    <name type="common">Two-spotted spider mite</name>
    <dbReference type="NCBI Taxonomy" id="32264"/>
    <lineage>
        <taxon>Eukaryota</taxon>
        <taxon>Metazoa</taxon>
        <taxon>Ecdysozoa</taxon>
        <taxon>Arthropoda</taxon>
        <taxon>Chelicerata</taxon>
        <taxon>Arachnida</taxon>
        <taxon>Acari</taxon>
        <taxon>Acariformes</taxon>
        <taxon>Trombidiformes</taxon>
        <taxon>Prostigmata</taxon>
        <taxon>Eleutherengona</taxon>
        <taxon>Raphignathae</taxon>
        <taxon>Tetranychoidea</taxon>
        <taxon>Tetranychidae</taxon>
        <taxon>Tetranychus</taxon>
    </lineage>
</organism>
<evidence type="ECO:0000259" key="5">
    <source>
        <dbReference type="Pfam" id="PF04821"/>
    </source>
</evidence>
<feature type="domain" description="Timeless C-terminal" evidence="6">
    <location>
        <begin position="1266"/>
        <end position="1370"/>
    </location>
</feature>
<feature type="region of interest" description="Disordered" evidence="4">
    <location>
        <begin position="495"/>
        <end position="544"/>
    </location>
</feature>